<reference evidence="6" key="1">
    <citation type="submission" date="2018-06" db="EMBL/GenBank/DDBJ databases">
        <title>Complete genome of Pseudomonas insecticola strain QZS01.</title>
        <authorList>
            <person name="Wang J."/>
            <person name="Su Q."/>
        </authorList>
    </citation>
    <scope>NUCLEOTIDE SEQUENCE [LARGE SCALE GENOMIC DNA]</scope>
    <source>
        <strain evidence="6">QZS01</strain>
    </source>
</reference>
<dbReference type="KEGG" id="emo:DM558_05425"/>
<dbReference type="Proteomes" id="UP000273143">
    <property type="component" value="Chromosome"/>
</dbReference>
<organism evidence="5 6">
    <name type="scientific">Entomomonas moraniae</name>
    <dbReference type="NCBI Taxonomy" id="2213226"/>
    <lineage>
        <taxon>Bacteria</taxon>
        <taxon>Pseudomonadati</taxon>
        <taxon>Pseudomonadota</taxon>
        <taxon>Gammaproteobacteria</taxon>
        <taxon>Pseudomonadales</taxon>
        <taxon>Pseudomonadaceae</taxon>
        <taxon>Entomomonas</taxon>
    </lineage>
</organism>
<keyword evidence="3" id="KW-0288">FMN</keyword>
<comment type="cofactor">
    <cofactor evidence="1">
        <name>FMN</name>
        <dbReference type="ChEBI" id="CHEBI:58210"/>
    </cofactor>
</comment>
<dbReference type="GO" id="GO:0003955">
    <property type="term" value="F:NAD(P)H dehydrogenase (quinone) activity"/>
    <property type="evidence" value="ECO:0007669"/>
    <property type="project" value="TreeGrafter"/>
</dbReference>
<feature type="domain" description="Flavodoxin-like" evidence="4">
    <location>
        <begin position="4"/>
        <end position="150"/>
    </location>
</feature>
<dbReference type="InterPro" id="IPR029039">
    <property type="entry name" value="Flavoprotein-like_sf"/>
</dbReference>
<dbReference type="InterPro" id="IPR001226">
    <property type="entry name" value="Flavodoxin_CS"/>
</dbReference>
<dbReference type="AlphaFoldDB" id="A0A3S9XCV5"/>
<keyword evidence="6" id="KW-1185">Reference proteome</keyword>
<sequence>MTTVAIVYYSGYGHTKKLAEAVQLGANDAETKATLYAISQEGELNESELTEISKADAIIYGTPTYMAGPAWQFKKFADATSKIWFMSQWKDKVAAGFTNSASTNGDKGQTLNYLFTFAQQHGQIWVGLGLLPSNTKAHSSKDINWSGGSIGVMGISPSDASPEEAPHNGDIEAAKALGKRVAEITKKLHV</sequence>
<name>A0A3S9XCV5_9GAMM</name>
<dbReference type="GO" id="GO:0010181">
    <property type="term" value="F:FMN binding"/>
    <property type="evidence" value="ECO:0007669"/>
    <property type="project" value="InterPro"/>
</dbReference>
<evidence type="ECO:0000256" key="1">
    <source>
        <dbReference type="ARBA" id="ARBA00001917"/>
    </source>
</evidence>
<dbReference type="Gene3D" id="3.40.50.360">
    <property type="match status" value="1"/>
</dbReference>
<proteinExistence type="predicted"/>
<protein>
    <submittedName>
        <fullName evidence="5">Flavodoxin family protein</fullName>
    </submittedName>
</protein>
<evidence type="ECO:0000256" key="3">
    <source>
        <dbReference type="ARBA" id="ARBA00022643"/>
    </source>
</evidence>
<accession>A0A3S9XCV5</accession>
<dbReference type="SUPFAM" id="SSF52218">
    <property type="entry name" value="Flavoproteins"/>
    <property type="match status" value="1"/>
</dbReference>
<dbReference type="PROSITE" id="PS00201">
    <property type="entry name" value="FLAVODOXIN"/>
    <property type="match status" value="1"/>
</dbReference>
<dbReference type="GO" id="GO:0009055">
    <property type="term" value="F:electron transfer activity"/>
    <property type="evidence" value="ECO:0007669"/>
    <property type="project" value="InterPro"/>
</dbReference>
<dbReference type="Pfam" id="PF00258">
    <property type="entry name" value="Flavodoxin_1"/>
    <property type="match status" value="1"/>
</dbReference>
<evidence type="ECO:0000256" key="2">
    <source>
        <dbReference type="ARBA" id="ARBA00022630"/>
    </source>
</evidence>
<dbReference type="RefSeq" id="WP_127162466.1">
    <property type="nucleotide sequence ID" value="NZ_CP029822.1"/>
</dbReference>
<dbReference type="PROSITE" id="PS50902">
    <property type="entry name" value="FLAVODOXIN_LIKE"/>
    <property type="match status" value="1"/>
</dbReference>
<dbReference type="InterPro" id="IPR008254">
    <property type="entry name" value="Flavodoxin/NO_synth"/>
</dbReference>
<dbReference type="PANTHER" id="PTHR30546">
    <property type="entry name" value="FLAVODOXIN-RELATED PROTEIN WRBA-RELATED"/>
    <property type="match status" value="1"/>
</dbReference>
<gene>
    <name evidence="5" type="ORF">DM558_05425</name>
</gene>
<evidence type="ECO:0000313" key="5">
    <source>
        <dbReference type="EMBL" id="AZS50250.1"/>
    </source>
</evidence>
<dbReference type="GO" id="GO:0016020">
    <property type="term" value="C:membrane"/>
    <property type="evidence" value="ECO:0007669"/>
    <property type="project" value="TreeGrafter"/>
</dbReference>
<dbReference type="EMBL" id="CP029822">
    <property type="protein sequence ID" value="AZS50250.1"/>
    <property type="molecule type" value="Genomic_DNA"/>
</dbReference>
<dbReference type="PANTHER" id="PTHR30546:SF23">
    <property type="entry name" value="FLAVOPROTEIN-LIKE PROTEIN YCP4-RELATED"/>
    <property type="match status" value="1"/>
</dbReference>
<evidence type="ECO:0000313" key="6">
    <source>
        <dbReference type="Proteomes" id="UP000273143"/>
    </source>
</evidence>
<keyword evidence="2" id="KW-0285">Flavoprotein</keyword>
<evidence type="ECO:0000259" key="4">
    <source>
        <dbReference type="PROSITE" id="PS50902"/>
    </source>
</evidence>